<evidence type="ECO:0000313" key="1">
    <source>
        <dbReference type="EMBL" id="CCK24483.1"/>
    </source>
</evidence>
<dbReference type="PATRIC" id="fig|1214101.3.peg.101"/>
<dbReference type="RefSeq" id="WP_015654888.1">
    <property type="nucleotide sequence ID" value="NC_020504.1"/>
</dbReference>
<sequence length="155" mass="16762">MTSPAPPSGEILYGSGFRLQDGDLVLTADPPDGEPQLVHGLANLEQALTLRLLTPFGTDPVNAGYGLDVRGAFTGGNNRRTVKELIRLEVVRTLGSDPRVREVTEVLFDDDPQFLAQVVAAGGRPSGHRTRLWQVLVTVETIQNVTTSVLVDVEF</sequence>
<protein>
    <submittedName>
        <fullName evidence="1">Uncharacterized protein</fullName>
    </submittedName>
</protein>
<dbReference type="Proteomes" id="UP000008043">
    <property type="component" value="Chromosome"/>
</dbReference>
<dbReference type="AlphaFoldDB" id="K4QU82"/>
<dbReference type="EMBL" id="HE971709">
    <property type="protein sequence ID" value="CCK24483.1"/>
    <property type="molecule type" value="Genomic_DNA"/>
</dbReference>
<dbReference type="Gene3D" id="3.10.450.40">
    <property type="match status" value="1"/>
</dbReference>
<dbReference type="SUPFAM" id="SSF160719">
    <property type="entry name" value="gpW/gp25-like"/>
    <property type="match status" value="1"/>
</dbReference>
<proteinExistence type="predicted"/>
<dbReference type="OrthoDB" id="4569723at2"/>
<accession>K4QU82</accession>
<organism evidence="1 2">
    <name type="scientific">Streptomyces davaonensis (strain DSM 101723 / JCM 4913 / KCC S-0913 / 768)</name>
    <dbReference type="NCBI Taxonomy" id="1214101"/>
    <lineage>
        <taxon>Bacteria</taxon>
        <taxon>Bacillati</taxon>
        <taxon>Actinomycetota</taxon>
        <taxon>Actinomycetes</taxon>
        <taxon>Kitasatosporales</taxon>
        <taxon>Streptomycetaceae</taxon>
        <taxon>Streptomyces</taxon>
    </lineage>
</organism>
<dbReference type="KEGG" id="sdv:BN159_0104"/>
<keyword evidence="2" id="KW-1185">Reference proteome</keyword>
<evidence type="ECO:0000313" key="2">
    <source>
        <dbReference type="Proteomes" id="UP000008043"/>
    </source>
</evidence>
<gene>
    <name evidence="1" type="ORF">BN159_0104</name>
</gene>
<name>K4QU82_STRDJ</name>
<dbReference type="eggNOG" id="ENOG50345PD">
    <property type="taxonomic scope" value="Bacteria"/>
</dbReference>
<reference evidence="1 2" key="1">
    <citation type="journal article" date="2012" name="J. Bacteriol.">
        <title>Genome sequence of the bacterium Streptomyces davawensis JCM 4913 and heterologous production of the unique antibiotic roseoflavin.</title>
        <authorList>
            <person name="Jankowitsch F."/>
            <person name="Schwarz J."/>
            <person name="Ruckert C."/>
            <person name="Gust B."/>
            <person name="Szczepanowski R."/>
            <person name="Blom J."/>
            <person name="Pelzer S."/>
            <person name="Kalinowski J."/>
            <person name="Mack M."/>
        </authorList>
    </citation>
    <scope>NUCLEOTIDE SEQUENCE [LARGE SCALE GENOMIC DNA]</scope>
    <source>
        <strain evidence="2">DSM 101723 / JCM 4913 / KCC S-0913 / 768</strain>
    </source>
</reference>
<dbReference type="STRING" id="1214101.BN159_0104"/>
<dbReference type="HOGENOM" id="CLU_1694489_0_0_11"/>